<dbReference type="NCBIfam" id="TIGR00494">
    <property type="entry name" value="crcB"/>
    <property type="match status" value="1"/>
</dbReference>
<evidence type="ECO:0000256" key="7">
    <source>
        <dbReference type="ARBA" id="ARBA00035120"/>
    </source>
</evidence>
<feature type="transmembrane region" description="Helical" evidence="10">
    <location>
        <begin position="106"/>
        <end position="127"/>
    </location>
</feature>
<keyword evidence="5 10" id="KW-0472">Membrane</keyword>
<comment type="similarity">
    <text evidence="7 10">Belongs to the fluoride channel Fluc/FEX (TC 1.A.43) family.</text>
</comment>
<dbReference type="GO" id="GO:0046872">
    <property type="term" value="F:metal ion binding"/>
    <property type="evidence" value="ECO:0007669"/>
    <property type="project" value="UniProtKB-KW"/>
</dbReference>
<feature type="binding site" evidence="10">
    <location>
        <position position="85"/>
    </location>
    <ligand>
        <name>Na(+)</name>
        <dbReference type="ChEBI" id="CHEBI:29101"/>
        <note>structural</note>
    </ligand>
</feature>
<feature type="transmembrane region" description="Helical" evidence="10">
    <location>
        <begin position="39"/>
        <end position="66"/>
    </location>
</feature>
<evidence type="ECO:0000256" key="1">
    <source>
        <dbReference type="ARBA" id="ARBA00004651"/>
    </source>
</evidence>
<comment type="activity regulation">
    <text evidence="10">Na(+) is not transported, but it plays an essential structural role and its presence is essential for fluoride channel function.</text>
</comment>
<name>A0A832H5H3_9CYAN</name>
<dbReference type="EMBL" id="DSRD01000742">
    <property type="protein sequence ID" value="HGW94974.1"/>
    <property type="molecule type" value="Genomic_DNA"/>
</dbReference>
<comment type="function">
    <text evidence="9 10">Fluoride-specific ion channel. Important for reducing fluoride concentration in the cell, thus reducing its toxicity.</text>
</comment>
<keyword evidence="4 10" id="KW-1133">Transmembrane helix</keyword>
<protein>
    <recommendedName>
        <fullName evidence="10">Fluoride-specific ion channel FluC</fullName>
    </recommendedName>
</protein>
<accession>A0A832H5H3</accession>
<keyword evidence="10" id="KW-0813">Transport</keyword>
<dbReference type="AlphaFoldDB" id="A0A832H5H3"/>
<dbReference type="GO" id="GO:0005886">
    <property type="term" value="C:plasma membrane"/>
    <property type="evidence" value="ECO:0007669"/>
    <property type="project" value="UniProtKB-SubCell"/>
</dbReference>
<dbReference type="InterPro" id="IPR003691">
    <property type="entry name" value="FluC"/>
</dbReference>
<evidence type="ECO:0000256" key="5">
    <source>
        <dbReference type="ARBA" id="ARBA00023136"/>
    </source>
</evidence>
<evidence type="ECO:0000256" key="6">
    <source>
        <dbReference type="ARBA" id="ARBA00023303"/>
    </source>
</evidence>
<evidence type="ECO:0000256" key="2">
    <source>
        <dbReference type="ARBA" id="ARBA00022475"/>
    </source>
</evidence>
<evidence type="ECO:0000313" key="11">
    <source>
        <dbReference type="EMBL" id="HGW94974.1"/>
    </source>
</evidence>
<dbReference type="GO" id="GO:0140114">
    <property type="term" value="P:cellular detoxification of fluoride"/>
    <property type="evidence" value="ECO:0007669"/>
    <property type="project" value="UniProtKB-UniRule"/>
</dbReference>
<keyword evidence="10" id="KW-0406">Ion transport</keyword>
<reference evidence="11" key="1">
    <citation type="journal article" date="2020" name="mSystems">
        <title>Genome- and Community-Level Interaction Insights into Carbon Utilization and Element Cycling Functions of Hydrothermarchaeota in Hydrothermal Sediment.</title>
        <authorList>
            <person name="Zhou Z."/>
            <person name="Liu Y."/>
            <person name="Xu W."/>
            <person name="Pan J."/>
            <person name="Luo Z.H."/>
            <person name="Li M."/>
        </authorList>
    </citation>
    <scope>NUCLEOTIDE SEQUENCE [LARGE SCALE GENOMIC DNA]</scope>
    <source>
        <strain evidence="11">SpSt-402</strain>
    </source>
</reference>
<comment type="caution">
    <text evidence="11">The sequence shown here is derived from an EMBL/GenBank/DDBJ whole genome shotgun (WGS) entry which is preliminary data.</text>
</comment>
<sequence length="135" mass="15041">MWKYPAARTIIGISLGAVIGALCRYYCDIWITQFLGTTFPYSTMVINLTGCFVMGFFATFSLIPVITIHPDLRLMVTTGFLGSYTTFSSYELDTAKLITRSLENDLVYWGGTALLGLMSLQLGIAFAEKFYSPKK</sequence>
<comment type="subcellular location">
    <subcellularLocation>
        <location evidence="1 10">Cell membrane</location>
        <topology evidence="1 10">Multi-pass membrane protein</topology>
    </subcellularLocation>
</comment>
<evidence type="ECO:0000256" key="10">
    <source>
        <dbReference type="HAMAP-Rule" id="MF_00454"/>
    </source>
</evidence>
<gene>
    <name evidence="10 11" type="primary">crcB</name>
    <name evidence="10" type="synonym">fluC</name>
    <name evidence="11" type="ORF">ENR47_11935</name>
</gene>
<dbReference type="GO" id="GO:0062054">
    <property type="term" value="F:fluoride channel activity"/>
    <property type="evidence" value="ECO:0007669"/>
    <property type="project" value="UniProtKB-UniRule"/>
</dbReference>
<dbReference type="HAMAP" id="MF_00454">
    <property type="entry name" value="FluC"/>
    <property type="match status" value="1"/>
</dbReference>
<dbReference type="PANTHER" id="PTHR28259">
    <property type="entry name" value="FLUORIDE EXPORT PROTEIN 1-RELATED"/>
    <property type="match status" value="1"/>
</dbReference>
<proteinExistence type="inferred from homology"/>
<feature type="transmembrane region" description="Helical" evidence="10">
    <location>
        <begin position="6"/>
        <end position="27"/>
    </location>
</feature>
<evidence type="ECO:0000256" key="3">
    <source>
        <dbReference type="ARBA" id="ARBA00022692"/>
    </source>
</evidence>
<keyword evidence="3 10" id="KW-0812">Transmembrane</keyword>
<evidence type="ECO:0000256" key="8">
    <source>
        <dbReference type="ARBA" id="ARBA00035585"/>
    </source>
</evidence>
<dbReference type="Pfam" id="PF02537">
    <property type="entry name" value="CRCB"/>
    <property type="match status" value="1"/>
</dbReference>
<dbReference type="PANTHER" id="PTHR28259:SF1">
    <property type="entry name" value="FLUORIDE EXPORT PROTEIN 1-RELATED"/>
    <property type="match status" value="1"/>
</dbReference>
<organism evidence="11">
    <name type="scientific">Oscillatoriales cyanobacterium SpSt-402</name>
    <dbReference type="NCBI Taxonomy" id="2282168"/>
    <lineage>
        <taxon>Bacteria</taxon>
        <taxon>Bacillati</taxon>
        <taxon>Cyanobacteriota</taxon>
        <taxon>Cyanophyceae</taxon>
        <taxon>Oscillatoriophycideae</taxon>
        <taxon>Oscillatoriales</taxon>
    </lineage>
</organism>
<keyword evidence="2 10" id="KW-1003">Cell membrane</keyword>
<keyword evidence="10" id="KW-0915">Sodium</keyword>
<feature type="binding site" evidence="10">
    <location>
        <position position="82"/>
    </location>
    <ligand>
        <name>Na(+)</name>
        <dbReference type="ChEBI" id="CHEBI:29101"/>
        <note>structural</note>
    </ligand>
</feature>
<evidence type="ECO:0000256" key="4">
    <source>
        <dbReference type="ARBA" id="ARBA00022989"/>
    </source>
</evidence>
<keyword evidence="10" id="KW-0479">Metal-binding</keyword>
<evidence type="ECO:0000256" key="9">
    <source>
        <dbReference type="ARBA" id="ARBA00049940"/>
    </source>
</evidence>
<keyword evidence="6 10" id="KW-0407">Ion channel</keyword>
<comment type="catalytic activity">
    <reaction evidence="8">
        <text>fluoride(in) = fluoride(out)</text>
        <dbReference type="Rhea" id="RHEA:76159"/>
        <dbReference type="ChEBI" id="CHEBI:17051"/>
    </reaction>
    <physiologicalReaction direction="left-to-right" evidence="8">
        <dbReference type="Rhea" id="RHEA:76160"/>
    </physiologicalReaction>
</comment>